<organism evidence="2 3">
    <name type="scientific">Collybiopsis luxurians FD-317 M1</name>
    <dbReference type="NCBI Taxonomy" id="944289"/>
    <lineage>
        <taxon>Eukaryota</taxon>
        <taxon>Fungi</taxon>
        <taxon>Dikarya</taxon>
        <taxon>Basidiomycota</taxon>
        <taxon>Agaricomycotina</taxon>
        <taxon>Agaricomycetes</taxon>
        <taxon>Agaricomycetidae</taxon>
        <taxon>Agaricales</taxon>
        <taxon>Marasmiineae</taxon>
        <taxon>Omphalotaceae</taxon>
        <taxon>Collybiopsis</taxon>
        <taxon>Collybiopsis luxurians</taxon>
    </lineage>
</organism>
<evidence type="ECO:0000313" key="2">
    <source>
        <dbReference type="EMBL" id="KIK55873.1"/>
    </source>
</evidence>
<evidence type="ECO:0000256" key="1">
    <source>
        <dbReference type="SAM" id="Phobius"/>
    </source>
</evidence>
<protein>
    <submittedName>
        <fullName evidence="2">Uncharacterized protein</fullName>
    </submittedName>
</protein>
<keyword evidence="1" id="KW-0472">Membrane</keyword>
<dbReference type="HOGENOM" id="CLU_1927866_0_0_1"/>
<keyword evidence="1" id="KW-0812">Transmembrane</keyword>
<name>A0A0D0CL45_9AGAR</name>
<dbReference type="AlphaFoldDB" id="A0A0D0CL45"/>
<dbReference type="Proteomes" id="UP000053593">
    <property type="component" value="Unassembled WGS sequence"/>
</dbReference>
<reference evidence="2 3" key="1">
    <citation type="submission" date="2014-04" db="EMBL/GenBank/DDBJ databases">
        <title>Evolutionary Origins and Diversification of the Mycorrhizal Mutualists.</title>
        <authorList>
            <consortium name="DOE Joint Genome Institute"/>
            <consortium name="Mycorrhizal Genomics Consortium"/>
            <person name="Kohler A."/>
            <person name="Kuo A."/>
            <person name="Nagy L.G."/>
            <person name="Floudas D."/>
            <person name="Copeland A."/>
            <person name="Barry K.W."/>
            <person name="Cichocki N."/>
            <person name="Veneault-Fourrey C."/>
            <person name="LaButti K."/>
            <person name="Lindquist E.A."/>
            <person name="Lipzen A."/>
            <person name="Lundell T."/>
            <person name="Morin E."/>
            <person name="Murat C."/>
            <person name="Riley R."/>
            <person name="Ohm R."/>
            <person name="Sun H."/>
            <person name="Tunlid A."/>
            <person name="Henrissat B."/>
            <person name="Grigoriev I.V."/>
            <person name="Hibbett D.S."/>
            <person name="Martin F."/>
        </authorList>
    </citation>
    <scope>NUCLEOTIDE SEQUENCE [LARGE SCALE GENOMIC DNA]</scope>
    <source>
        <strain evidence="2 3">FD-317 M1</strain>
    </source>
</reference>
<keyword evidence="1" id="KW-1133">Transmembrane helix</keyword>
<keyword evidence="3" id="KW-1185">Reference proteome</keyword>
<proteinExistence type="predicted"/>
<dbReference type="EMBL" id="KN834802">
    <property type="protein sequence ID" value="KIK55873.1"/>
    <property type="molecule type" value="Genomic_DNA"/>
</dbReference>
<evidence type="ECO:0000313" key="3">
    <source>
        <dbReference type="Proteomes" id="UP000053593"/>
    </source>
</evidence>
<gene>
    <name evidence="2" type="ORF">GYMLUDRAFT_830102</name>
</gene>
<dbReference type="OrthoDB" id="3261349at2759"/>
<accession>A0A0D0CL45</accession>
<feature type="transmembrane region" description="Helical" evidence="1">
    <location>
        <begin position="65"/>
        <end position="85"/>
    </location>
</feature>
<feature type="transmembrane region" description="Helical" evidence="1">
    <location>
        <begin position="22"/>
        <end position="44"/>
    </location>
</feature>
<sequence>MLVLPSILHSQINQILRGFDMLYTWLGMVIFDICVFSLTIWKAFEMRRTCKWIPGGIMTVIMRDGAMYFGIITIINTINMVLWGVGPGFFKNSLSDLSTVVSSVMMSHLMLNLRARNSSEFWLIQTEIVDA</sequence>